<dbReference type="OrthoDB" id="7806295at2"/>
<sequence>MPRTEQIRRALKVFADHASNLRLERKVRRQLAAATPPSGQEYDAVIYFADDSSSAYQVRQWFGPMSRLAQQHPVAVLCHRPSTAAALLEDSPLPVYLATGIGQVEKFIRTHGSRVVFYVNNNQANFTVLRLTSLVHIHLSHGESDKVSMASNQLKAYDYCFIAGEASRRRIETALRNMRPGSLVEIGRPQLDDTDTATGFAPGARPTVLYAPTWEGDRPAMAYGSLVSHGTALVESILASGQFRLVFRPHPRSGSRLPAHRQAVRQITSMIAAAATKNPAAGHYVDTRTDFSVSIGEADICICDISAMAMDWLPRRKPLLVTRPVEPDAAVDENGIAAVVPLLNARDSRLVPSKLRELLAQPVGQEQLALIDRHFGDIAPGASTRRFIDAVEKALAEASRPT</sequence>
<dbReference type="InterPro" id="IPR043148">
    <property type="entry name" value="TagF_C"/>
</dbReference>
<dbReference type="SUPFAM" id="SSF53756">
    <property type="entry name" value="UDP-Glycosyltransferase/glycogen phosphorylase"/>
    <property type="match status" value="1"/>
</dbReference>
<dbReference type="EMBL" id="ANPE02000079">
    <property type="protein sequence ID" value="EMY35240.1"/>
    <property type="molecule type" value="Genomic_DNA"/>
</dbReference>
<name>N1V1N2_9MICC</name>
<keyword evidence="2" id="KW-1185">Reference proteome</keyword>
<proteinExistence type="predicted"/>
<organism evidence="1 2">
    <name type="scientific">Arthrobacter crystallopoietes BAB-32</name>
    <dbReference type="NCBI Taxonomy" id="1246476"/>
    <lineage>
        <taxon>Bacteria</taxon>
        <taxon>Bacillati</taxon>
        <taxon>Actinomycetota</taxon>
        <taxon>Actinomycetes</taxon>
        <taxon>Micrococcales</taxon>
        <taxon>Micrococcaceae</taxon>
        <taxon>Crystallibacter</taxon>
    </lineage>
</organism>
<evidence type="ECO:0000313" key="2">
    <source>
        <dbReference type="Proteomes" id="UP000010729"/>
    </source>
</evidence>
<accession>N1V1N2</accession>
<dbReference type="AlphaFoldDB" id="N1V1N2"/>
<dbReference type="RefSeq" id="WP_005267787.1">
    <property type="nucleotide sequence ID" value="NZ_ANPE02000079.1"/>
</dbReference>
<comment type="caution">
    <text evidence="1">The sequence shown here is derived from an EMBL/GenBank/DDBJ whole genome shotgun (WGS) entry which is preliminary data.</text>
</comment>
<dbReference type="GO" id="GO:0016020">
    <property type="term" value="C:membrane"/>
    <property type="evidence" value="ECO:0007669"/>
    <property type="project" value="InterPro"/>
</dbReference>
<dbReference type="Gene3D" id="3.40.50.12580">
    <property type="match status" value="1"/>
</dbReference>
<evidence type="ECO:0008006" key="3">
    <source>
        <dbReference type="Google" id="ProtNLM"/>
    </source>
</evidence>
<gene>
    <name evidence="1" type="ORF">D477_005111</name>
</gene>
<reference evidence="1 2" key="1">
    <citation type="journal article" date="2013" name="Genome Announc.">
        <title>Draft Genome Sequence of Arthrobacter crystallopoietes Strain BAB-32, Revealing Genes for Bioremediation.</title>
        <authorList>
            <person name="Joshi M.N."/>
            <person name="Pandit A.S."/>
            <person name="Sharma A."/>
            <person name="Pandya R.V."/>
            <person name="Desai S.M."/>
            <person name="Saxena A.K."/>
            <person name="Bagatharia S.B."/>
        </authorList>
    </citation>
    <scope>NUCLEOTIDE SEQUENCE [LARGE SCALE GENOMIC DNA]</scope>
    <source>
        <strain evidence="1 2">BAB-32</strain>
    </source>
</reference>
<evidence type="ECO:0000313" key="1">
    <source>
        <dbReference type="EMBL" id="EMY35240.1"/>
    </source>
</evidence>
<dbReference type="Proteomes" id="UP000010729">
    <property type="component" value="Unassembled WGS sequence"/>
</dbReference>
<dbReference type="GO" id="GO:0047355">
    <property type="term" value="F:CDP-glycerol glycerophosphotransferase activity"/>
    <property type="evidence" value="ECO:0007669"/>
    <property type="project" value="InterPro"/>
</dbReference>
<dbReference type="Pfam" id="PF04464">
    <property type="entry name" value="Glyphos_transf"/>
    <property type="match status" value="1"/>
</dbReference>
<dbReference type="InterPro" id="IPR007554">
    <property type="entry name" value="Glycerophosphate_synth"/>
</dbReference>
<protein>
    <recommendedName>
        <fullName evidence="3">CDP-glycerol:poly(Glycerophosphate) glycerophosphotransferase</fullName>
    </recommendedName>
</protein>